<dbReference type="Proteomes" id="UP000830198">
    <property type="component" value="Chromosome"/>
</dbReference>
<protein>
    <recommendedName>
        <fullName evidence="3">HEAT repeat-containing protein</fullName>
    </recommendedName>
</protein>
<evidence type="ECO:0000313" key="2">
    <source>
        <dbReference type="Proteomes" id="UP000830198"/>
    </source>
</evidence>
<name>A0ABY4HWE7_CHIFI</name>
<organism evidence="1 2">
    <name type="scientific">Chitinophaga filiformis</name>
    <name type="common">Myxococcus filiformis</name>
    <name type="synonym">Flexibacter filiformis</name>
    <dbReference type="NCBI Taxonomy" id="104663"/>
    <lineage>
        <taxon>Bacteria</taxon>
        <taxon>Pseudomonadati</taxon>
        <taxon>Bacteroidota</taxon>
        <taxon>Chitinophagia</taxon>
        <taxon>Chitinophagales</taxon>
        <taxon>Chitinophagaceae</taxon>
        <taxon>Chitinophaga</taxon>
    </lineage>
</organism>
<dbReference type="RefSeq" id="WP_247809590.1">
    <property type="nucleotide sequence ID" value="NZ_CP095855.1"/>
</dbReference>
<keyword evidence="2" id="KW-1185">Reference proteome</keyword>
<evidence type="ECO:0008006" key="3">
    <source>
        <dbReference type="Google" id="ProtNLM"/>
    </source>
</evidence>
<proteinExistence type="predicted"/>
<gene>
    <name evidence="1" type="ORF">MYF79_20445</name>
</gene>
<accession>A0ABY4HWE7</accession>
<reference evidence="1 2" key="1">
    <citation type="submission" date="2022-04" db="EMBL/GenBank/DDBJ databases">
        <title>The arsenic-methylating capacity of Chitinophaga filiformis YT5 during chitin decomposition.</title>
        <authorList>
            <person name="Chen G."/>
            <person name="Liang Y."/>
        </authorList>
    </citation>
    <scope>NUCLEOTIDE SEQUENCE [LARGE SCALE GENOMIC DNA]</scope>
    <source>
        <strain evidence="1 2">YT5</strain>
    </source>
</reference>
<evidence type="ECO:0000313" key="1">
    <source>
        <dbReference type="EMBL" id="UPK67313.1"/>
    </source>
</evidence>
<dbReference type="EMBL" id="CP095855">
    <property type="protein sequence ID" value="UPK67313.1"/>
    <property type="molecule type" value="Genomic_DNA"/>
</dbReference>
<sequence>MKTELYRALKAINVENLSEEDKEELLRFFVVTENHVIRNQIAFIFSDAKYNRAIPFIIEKINDKKLSHHNGSLVYALEDLDVKDRFIEFVKMVCEMEYEPRYQACEILRKYAPGISEEVREKSLEMLEERRILLEATATDKGPDSPLNFVEYSIELIKGQQNQADSY</sequence>